<dbReference type="Pfam" id="PF10049">
    <property type="entry name" value="DUF2283"/>
    <property type="match status" value="1"/>
</dbReference>
<proteinExistence type="predicted"/>
<dbReference type="EMBL" id="VIGC01000060">
    <property type="protein sequence ID" value="TQE93005.1"/>
    <property type="molecule type" value="Genomic_DNA"/>
</dbReference>
<organism evidence="1 2">
    <name type="scientific">Litorilinea aerophila</name>
    <dbReference type="NCBI Taxonomy" id="1204385"/>
    <lineage>
        <taxon>Bacteria</taxon>
        <taxon>Bacillati</taxon>
        <taxon>Chloroflexota</taxon>
        <taxon>Caldilineae</taxon>
        <taxon>Caldilineales</taxon>
        <taxon>Caldilineaceae</taxon>
        <taxon>Litorilinea</taxon>
    </lineage>
</organism>
<keyword evidence="2" id="KW-1185">Reference proteome</keyword>
<evidence type="ECO:0000313" key="1">
    <source>
        <dbReference type="EMBL" id="TQE93005.1"/>
    </source>
</evidence>
<dbReference type="AlphaFoldDB" id="A0A540V8G8"/>
<comment type="caution">
    <text evidence="1">The sequence shown here is derived from an EMBL/GenBank/DDBJ whole genome shotgun (WGS) entry which is preliminary data.</text>
</comment>
<gene>
    <name evidence="1" type="ORF">FKZ61_23305</name>
</gene>
<dbReference type="InterPro" id="IPR019270">
    <property type="entry name" value="DUF2283"/>
</dbReference>
<name>A0A540V8G8_9CHLR</name>
<evidence type="ECO:0000313" key="2">
    <source>
        <dbReference type="Proteomes" id="UP000317371"/>
    </source>
</evidence>
<accession>A0A540V8G8</accession>
<reference evidence="1 2" key="1">
    <citation type="submission" date="2019-06" db="EMBL/GenBank/DDBJ databases">
        <title>Genome sequence of Litorilinea aerophila BAA-2444.</title>
        <authorList>
            <person name="Maclea K.S."/>
            <person name="Maurais E.G."/>
            <person name="Iannazzi L.C."/>
        </authorList>
    </citation>
    <scope>NUCLEOTIDE SEQUENCE [LARGE SCALE GENOMIC DNA]</scope>
    <source>
        <strain evidence="1 2">ATCC BAA-2444</strain>
    </source>
</reference>
<dbReference type="RefSeq" id="WP_141612586.1">
    <property type="nucleotide sequence ID" value="NZ_VIGC02000060.1"/>
</dbReference>
<dbReference type="OrthoDB" id="465918at2"/>
<dbReference type="InParanoid" id="A0A540V8G8"/>
<sequence>MKIQYDREEDVLTIEVMPQGTIDHAEQTDSMIAHFTADGQLVLLEILDASHFLTSVLQVALRGEQMLA</sequence>
<dbReference type="Proteomes" id="UP000317371">
    <property type="component" value="Unassembled WGS sequence"/>
</dbReference>
<protein>
    <submittedName>
        <fullName evidence="1">DUF2283 domain-containing protein</fullName>
    </submittedName>
</protein>